<sequence length="271" mass="31324">RTCKERARKVMTQMVNVLGAKTKLSSPMICSYLLNLPDHYTNHKFTTFYWKSFVKGMIMGVSPVEDYIHHPPELESWSLYDWICLCNRAPNSAAKCSQANKNGEGPLILESEHDTDDDNVKDDGDSCGSGDNTVSLYKVKYAPDDSDSNDGDGPIKKRVGRKTKIRRFKFTAEHPMYETHHIALHPEETRRVPNFVGGLLPRVDKGDHEYYCLTMLMLFQPWRTGEELKSDRQCTWEKVFSDYTFSDCQHVVMENFNLRYECLDAHDDYRA</sequence>
<dbReference type="STRING" id="1076256.A0A2H3BAB4"/>
<evidence type="ECO:0000313" key="2">
    <source>
        <dbReference type="EMBL" id="PBK59986.1"/>
    </source>
</evidence>
<feature type="region of interest" description="Disordered" evidence="1">
    <location>
        <begin position="97"/>
        <end position="132"/>
    </location>
</feature>
<evidence type="ECO:0000256" key="1">
    <source>
        <dbReference type="SAM" id="MobiDB-lite"/>
    </source>
</evidence>
<gene>
    <name evidence="2" type="ORF">ARMSODRAFT_845549</name>
</gene>
<accession>A0A2H3BAB4</accession>
<evidence type="ECO:0000313" key="3">
    <source>
        <dbReference type="Proteomes" id="UP000218334"/>
    </source>
</evidence>
<dbReference type="EMBL" id="KZ293494">
    <property type="protein sequence ID" value="PBK59986.1"/>
    <property type="molecule type" value="Genomic_DNA"/>
</dbReference>
<feature type="non-terminal residue" evidence="2">
    <location>
        <position position="271"/>
    </location>
</feature>
<keyword evidence="3" id="KW-1185">Reference proteome</keyword>
<proteinExistence type="predicted"/>
<protein>
    <submittedName>
        <fullName evidence="2">Uncharacterized protein</fullName>
    </submittedName>
</protein>
<organism evidence="2 3">
    <name type="scientific">Armillaria solidipes</name>
    <dbReference type="NCBI Taxonomy" id="1076256"/>
    <lineage>
        <taxon>Eukaryota</taxon>
        <taxon>Fungi</taxon>
        <taxon>Dikarya</taxon>
        <taxon>Basidiomycota</taxon>
        <taxon>Agaricomycotina</taxon>
        <taxon>Agaricomycetes</taxon>
        <taxon>Agaricomycetidae</taxon>
        <taxon>Agaricales</taxon>
        <taxon>Marasmiineae</taxon>
        <taxon>Physalacriaceae</taxon>
        <taxon>Armillaria</taxon>
    </lineage>
</organism>
<dbReference type="Proteomes" id="UP000218334">
    <property type="component" value="Unassembled WGS sequence"/>
</dbReference>
<name>A0A2H3BAB4_9AGAR</name>
<feature type="non-terminal residue" evidence="2">
    <location>
        <position position="1"/>
    </location>
</feature>
<reference evidence="3" key="1">
    <citation type="journal article" date="2017" name="Nat. Ecol. Evol.">
        <title>Genome expansion and lineage-specific genetic innovations in the forest pathogenic fungi Armillaria.</title>
        <authorList>
            <person name="Sipos G."/>
            <person name="Prasanna A.N."/>
            <person name="Walter M.C."/>
            <person name="O'Connor E."/>
            <person name="Balint B."/>
            <person name="Krizsan K."/>
            <person name="Kiss B."/>
            <person name="Hess J."/>
            <person name="Varga T."/>
            <person name="Slot J."/>
            <person name="Riley R."/>
            <person name="Boka B."/>
            <person name="Rigling D."/>
            <person name="Barry K."/>
            <person name="Lee J."/>
            <person name="Mihaltcheva S."/>
            <person name="LaButti K."/>
            <person name="Lipzen A."/>
            <person name="Waldron R."/>
            <person name="Moloney N.M."/>
            <person name="Sperisen C."/>
            <person name="Kredics L."/>
            <person name="Vagvoelgyi C."/>
            <person name="Patrignani A."/>
            <person name="Fitzpatrick D."/>
            <person name="Nagy I."/>
            <person name="Doyle S."/>
            <person name="Anderson J.B."/>
            <person name="Grigoriev I.V."/>
            <person name="Gueldener U."/>
            <person name="Muensterkoetter M."/>
            <person name="Nagy L.G."/>
        </authorList>
    </citation>
    <scope>NUCLEOTIDE SEQUENCE [LARGE SCALE GENOMIC DNA]</scope>
    <source>
        <strain evidence="3">28-4</strain>
    </source>
</reference>
<dbReference type="AlphaFoldDB" id="A0A2H3BAB4"/>